<dbReference type="GeneID" id="40317972"/>
<dbReference type="Pfam" id="PF00498">
    <property type="entry name" value="FHA"/>
    <property type="match status" value="2"/>
</dbReference>
<sequence>MGVRAADDNAGPDTLSNSQSTLVELTGETHTATTDRPWGFLLSDKHRVLCLSNKRQITCGRSPKCDVVVNDPRVSALHFTITLHVEVSVPSPGRVCQDYHPGFSTRQCTPSGIAITTGSTSVGAHNNSCPTRETSGGAHPTRMPRHSVPEVRIYLEDHSANGTYVNDTKVGKGRRCQLQSGDDIGVVACHFTTLGDGGEAGEAGNTTASSSLVALDAPTMSSTLSPSTLYVEKFCFHAYQLSDEDDANLEAEEWQSAQLGTGAGRCPRSLRQSVKAPSISLRLQWGHPIAHGSSSVVYAGMDVDTGRRLALKVLHDDGFSPSTSPYSSKDTDGTSWKSLLRQTKASCQAPSITCDKRTQESCHGRFAWPEEYLREFYFLTYLAHHRIVECLGVKKVHRGICIILEHVAGGTLQELIKKFGAFNENVIRLYTLQVLQGMEYLQGRSVVHGDLKSANVLVTEKGGLKITDFGTSRFVQTIYLADAEQGKLSSGDSGRFIEVTERKLCGTPIYMSPELIATQESTFASDVWALGCMVYEMAMGVPPWEELHGLPPHTVVWRIGGAERGPSLERLRQRGASSALLNLIECAFHLDPAQRLSVTELLKHPFILGQEHVVRSQPLPTLSPSSLEWSPLMNSSQVRMQLPNAILGTSVAGGKLMHAAEEARHDHGMVLDGDSGGTPQQELVQMSPELGPAAAAEMVPVKPVRRTSRSMHSPGAEGHHAFMCELSCHNRFERLDFLEAKKRKSPSNRDAASLRSLRRRLEGTHLSRRRSGSHSSTENVDAVSPGDNRLSTLAASASHGITAEFSGMTALFKE</sequence>
<dbReference type="PROSITE" id="PS00108">
    <property type="entry name" value="PROTEIN_KINASE_ST"/>
    <property type="match status" value="1"/>
</dbReference>
<comment type="caution">
    <text evidence="9">The sequence shown here is derived from an EMBL/GenBank/DDBJ whole genome shotgun (WGS) entry which is preliminary data.</text>
</comment>
<dbReference type="Gene3D" id="2.60.200.20">
    <property type="match status" value="1"/>
</dbReference>
<dbReference type="InterPro" id="IPR000253">
    <property type="entry name" value="FHA_dom"/>
</dbReference>
<keyword evidence="2 9" id="KW-0808">Transferase</keyword>
<dbReference type="Pfam" id="PF00069">
    <property type="entry name" value="Pkinase"/>
    <property type="match status" value="1"/>
</dbReference>
<dbReference type="InterPro" id="IPR000719">
    <property type="entry name" value="Prot_kinase_dom"/>
</dbReference>
<evidence type="ECO:0000313" key="9">
    <source>
        <dbReference type="EMBL" id="RNF19182.1"/>
    </source>
</evidence>
<evidence type="ECO:0000256" key="4">
    <source>
        <dbReference type="ARBA" id="ARBA00022777"/>
    </source>
</evidence>
<dbReference type="GO" id="GO:0004674">
    <property type="term" value="F:protein serine/threonine kinase activity"/>
    <property type="evidence" value="ECO:0007669"/>
    <property type="project" value="UniProtKB-KW"/>
</dbReference>
<feature type="domain" description="Protein kinase" evidence="8">
    <location>
        <begin position="283"/>
        <end position="607"/>
    </location>
</feature>
<dbReference type="GO" id="GO:0005524">
    <property type="term" value="F:ATP binding"/>
    <property type="evidence" value="ECO:0007669"/>
    <property type="project" value="UniProtKB-KW"/>
</dbReference>
<evidence type="ECO:0000256" key="1">
    <source>
        <dbReference type="ARBA" id="ARBA00022527"/>
    </source>
</evidence>
<dbReference type="SMART" id="SM00240">
    <property type="entry name" value="FHA"/>
    <property type="match status" value="1"/>
</dbReference>
<organism evidence="9 10">
    <name type="scientific">Trypanosoma conorhini</name>
    <dbReference type="NCBI Taxonomy" id="83891"/>
    <lineage>
        <taxon>Eukaryota</taxon>
        <taxon>Discoba</taxon>
        <taxon>Euglenozoa</taxon>
        <taxon>Kinetoplastea</taxon>
        <taxon>Metakinetoplastina</taxon>
        <taxon>Trypanosomatida</taxon>
        <taxon>Trypanosomatidae</taxon>
        <taxon>Trypanosoma</taxon>
    </lineage>
</organism>
<dbReference type="CDD" id="cd06606">
    <property type="entry name" value="STKc_MAPKKK"/>
    <property type="match status" value="1"/>
</dbReference>
<dbReference type="InterPro" id="IPR011009">
    <property type="entry name" value="Kinase-like_dom_sf"/>
</dbReference>
<dbReference type="PANTHER" id="PTHR11584">
    <property type="entry name" value="SERINE/THREONINE PROTEIN KINASE"/>
    <property type="match status" value="1"/>
</dbReference>
<proteinExistence type="predicted"/>
<dbReference type="RefSeq" id="XP_029228750.1">
    <property type="nucleotide sequence ID" value="XM_029371272.1"/>
</dbReference>
<dbReference type="AlphaFoldDB" id="A0A3R7L3X2"/>
<dbReference type="SMART" id="SM00220">
    <property type="entry name" value="S_TKc"/>
    <property type="match status" value="1"/>
</dbReference>
<dbReference type="PANTHER" id="PTHR11584:SF369">
    <property type="entry name" value="MITOGEN-ACTIVATED PROTEIN KINASE KINASE KINASE 19-RELATED"/>
    <property type="match status" value="1"/>
</dbReference>
<keyword evidence="5" id="KW-0067">ATP-binding</keyword>
<evidence type="ECO:0000256" key="6">
    <source>
        <dbReference type="SAM" id="MobiDB-lite"/>
    </source>
</evidence>
<feature type="region of interest" description="Disordered" evidence="6">
    <location>
        <begin position="119"/>
        <end position="144"/>
    </location>
</feature>
<dbReference type="SUPFAM" id="SSF49879">
    <property type="entry name" value="SMAD/FHA domain"/>
    <property type="match status" value="1"/>
</dbReference>
<dbReference type="Proteomes" id="UP000284403">
    <property type="component" value="Unassembled WGS sequence"/>
</dbReference>
<gene>
    <name evidence="9" type="ORF">Tco025E_04361</name>
</gene>
<evidence type="ECO:0000313" key="10">
    <source>
        <dbReference type="Proteomes" id="UP000284403"/>
    </source>
</evidence>
<keyword evidence="1" id="KW-0723">Serine/threonine-protein kinase</keyword>
<name>A0A3R7L3X2_9TRYP</name>
<dbReference type="InterPro" id="IPR008271">
    <property type="entry name" value="Ser/Thr_kinase_AS"/>
</dbReference>
<evidence type="ECO:0000259" key="8">
    <source>
        <dbReference type="PROSITE" id="PS50011"/>
    </source>
</evidence>
<feature type="domain" description="FHA" evidence="7">
    <location>
        <begin position="57"/>
        <end position="170"/>
    </location>
</feature>
<evidence type="ECO:0000256" key="5">
    <source>
        <dbReference type="ARBA" id="ARBA00022840"/>
    </source>
</evidence>
<dbReference type="SUPFAM" id="SSF56112">
    <property type="entry name" value="Protein kinase-like (PK-like)"/>
    <property type="match status" value="1"/>
</dbReference>
<accession>A0A3R7L3X2</accession>
<keyword evidence="10" id="KW-1185">Reference proteome</keyword>
<dbReference type="PROSITE" id="PS50011">
    <property type="entry name" value="PROTEIN_KINASE_DOM"/>
    <property type="match status" value="1"/>
</dbReference>
<reference evidence="9 10" key="1">
    <citation type="journal article" date="2018" name="BMC Genomics">
        <title>Genomic comparison of Trypanosoma conorhini and Trypanosoma rangeli to Trypanosoma cruzi strains of high and low virulence.</title>
        <authorList>
            <person name="Bradwell K.R."/>
            <person name="Koparde V.N."/>
            <person name="Matveyev A.V."/>
            <person name="Serrano M.G."/>
            <person name="Alves J.M."/>
            <person name="Parikh H."/>
            <person name="Huang B."/>
            <person name="Lee V."/>
            <person name="Espinosa-Alvarez O."/>
            <person name="Ortiz P.A."/>
            <person name="Costa-Martins A.G."/>
            <person name="Teixeira M.M."/>
            <person name="Buck G.A."/>
        </authorList>
    </citation>
    <scope>NUCLEOTIDE SEQUENCE [LARGE SCALE GENOMIC DNA]</scope>
    <source>
        <strain evidence="9 10">025E</strain>
    </source>
</reference>
<evidence type="ECO:0000256" key="2">
    <source>
        <dbReference type="ARBA" id="ARBA00022679"/>
    </source>
</evidence>
<dbReference type="Gene3D" id="3.30.200.20">
    <property type="entry name" value="Phosphorylase Kinase, domain 1"/>
    <property type="match status" value="1"/>
</dbReference>
<dbReference type="PROSITE" id="PS50006">
    <property type="entry name" value="FHA_DOMAIN"/>
    <property type="match status" value="1"/>
</dbReference>
<dbReference type="Gene3D" id="1.10.510.10">
    <property type="entry name" value="Transferase(Phosphotransferase) domain 1"/>
    <property type="match status" value="1"/>
</dbReference>
<keyword evidence="3" id="KW-0547">Nucleotide-binding</keyword>
<feature type="compositionally biased region" description="Polar residues" evidence="6">
    <location>
        <begin position="119"/>
        <end position="134"/>
    </location>
</feature>
<dbReference type="OrthoDB" id="6513151at2759"/>
<protein>
    <recommendedName>
        <fullName evidence="11">Protein kinase</fullName>
    </recommendedName>
</protein>
<evidence type="ECO:0008006" key="11">
    <source>
        <dbReference type="Google" id="ProtNLM"/>
    </source>
</evidence>
<keyword evidence="4" id="KW-0418">Kinase</keyword>
<evidence type="ECO:0000259" key="7">
    <source>
        <dbReference type="PROSITE" id="PS50006"/>
    </source>
</evidence>
<dbReference type="EMBL" id="MKKU01000212">
    <property type="protein sequence ID" value="RNF19182.1"/>
    <property type="molecule type" value="Genomic_DNA"/>
</dbReference>
<feature type="region of interest" description="Disordered" evidence="6">
    <location>
        <begin position="742"/>
        <end position="786"/>
    </location>
</feature>
<evidence type="ECO:0000256" key="3">
    <source>
        <dbReference type="ARBA" id="ARBA00022741"/>
    </source>
</evidence>
<dbReference type="InterPro" id="IPR008984">
    <property type="entry name" value="SMAD_FHA_dom_sf"/>
</dbReference>